<comment type="caution">
    <text evidence="2">The sequence shown here is derived from an EMBL/GenBank/DDBJ whole genome shotgun (WGS) entry which is preliminary data.</text>
</comment>
<protein>
    <submittedName>
        <fullName evidence="2">Uncharacterized protein</fullName>
    </submittedName>
</protein>
<feature type="region of interest" description="Disordered" evidence="1">
    <location>
        <begin position="129"/>
        <end position="181"/>
    </location>
</feature>
<proteinExistence type="predicted"/>
<feature type="compositionally biased region" description="Basic and acidic residues" evidence="1">
    <location>
        <begin position="1"/>
        <end position="15"/>
    </location>
</feature>
<evidence type="ECO:0000256" key="1">
    <source>
        <dbReference type="SAM" id="MobiDB-lite"/>
    </source>
</evidence>
<reference evidence="2" key="1">
    <citation type="submission" date="2022-04" db="EMBL/GenBank/DDBJ databases">
        <title>Carnegiea gigantea Genome sequencing and assembly v2.</title>
        <authorList>
            <person name="Copetti D."/>
            <person name="Sanderson M.J."/>
            <person name="Burquez A."/>
            <person name="Wojciechowski M.F."/>
        </authorList>
    </citation>
    <scope>NUCLEOTIDE SEQUENCE</scope>
    <source>
        <strain evidence="2">SGP5-SGP5p</strain>
        <tissue evidence="2">Aerial part</tissue>
    </source>
</reference>
<dbReference type="EMBL" id="JAKOGI010000711">
    <property type="protein sequence ID" value="KAJ8431177.1"/>
    <property type="molecule type" value="Genomic_DNA"/>
</dbReference>
<feature type="compositionally biased region" description="Basic and acidic residues" evidence="1">
    <location>
        <begin position="129"/>
        <end position="141"/>
    </location>
</feature>
<evidence type="ECO:0000313" key="2">
    <source>
        <dbReference type="EMBL" id="KAJ8431177.1"/>
    </source>
</evidence>
<keyword evidence="3" id="KW-1185">Reference proteome</keyword>
<sequence>MLRLEQRKRWQEYRSSHPCTNDSSQSPLLSDRDIWVQGNLTSKGRMYGFDAEGVSHLSVSSRSSFVNNYDACETAMRLNESAVKATEEARQKKLQDFRKQVEEEVRAKVIMEVNNQWAEKEAKIHNDLAQEKAVRQQDNKKAKSKMSKLWRSSIASPEATPSEDDDEDEPDTTDLGNSSRD</sequence>
<feature type="region of interest" description="Disordered" evidence="1">
    <location>
        <begin position="1"/>
        <end position="27"/>
    </location>
</feature>
<gene>
    <name evidence="2" type="ORF">Cgig2_008744</name>
</gene>
<accession>A0A9Q1JUL9</accession>
<feature type="compositionally biased region" description="Acidic residues" evidence="1">
    <location>
        <begin position="161"/>
        <end position="172"/>
    </location>
</feature>
<evidence type="ECO:0000313" key="3">
    <source>
        <dbReference type="Proteomes" id="UP001153076"/>
    </source>
</evidence>
<feature type="compositionally biased region" description="Polar residues" evidence="1">
    <location>
        <begin position="17"/>
        <end position="27"/>
    </location>
</feature>
<name>A0A9Q1JUL9_9CARY</name>
<organism evidence="2 3">
    <name type="scientific">Carnegiea gigantea</name>
    <dbReference type="NCBI Taxonomy" id="171969"/>
    <lineage>
        <taxon>Eukaryota</taxon>
        <taxon>Viridiplantae</taxon>
        <taxon>Streptophyta</taxon>
        <taxon>Embryophyta</taxon>
        <taxon>Tracheophyta</taxon>
        <taxon>Spermatophyta</taxon>
        <taxon>Magnoliopsida</taxon>
        <taxon>eudicotyledons</taxon>
        <taxon>Gunneridae</taxon>
        <taxon>Pentapetalae</taxon>
        <taxon>Caryophyllales</taxon>
        <taxon>Cactineae</taxon>
        <taxon>Cactaceae</taxon>
        <taxon>Cactoideae</taxon>
        <taxon>Echinocereeae</taxon>
        <taxon>Carnegiea</taxon>
    </lineage>
</organism>
<dbReference type="Proteomes" id="UP001153076">
    <property type="component" value="Unassembled WGS sequence"/>
</dbReference>
<dbReference type="AlphaFoldDB" id="A0A9Q1JUL9"/>